<dbReference type="EMBL" id="SLUI01000016">
    <property type="protein sequence ID" value="TCL33984.1"/>
    <property type="molecule type" value="Genomic_DNA"/>
</dbReference>
<dbReference type="InterPro" id="IPR000160">
    <property type="entry name" value="GGDEF_dom"/>
</dbReference>
<dbReference type="GO" id="GO:0052621">
    <property type="term" value="F:diguanylate cyclase activity"/>
    <property type="evidence" value="ECO:0007669"/>
    <property type="project" value="TreeGrafter"/>
</dbReference>
<reference evidence="3 4" key="1">
    <citation type="submission" date="2019-03" db="EMBL/GenBank/DDBJ databases">
        <title>Genomic Encyclopedia of Type Strains, Phase IV (KMG-IV): sequencing the most valuable type-strain genomes for metagenomic binning, comparative biology and taxonomic classification.</title>
        <authorList>
            <person name="Goeker M."/>
        </authorList>
    </citation>
    <scope>NUCLEOTIDE SEQUENCE [LARGE SCALE GENOMIC DNA]</scope>
    <source>
        <strain evidence="3 4">DSM 15969</strain>
    </source>
</reference>
<evidence type="ECO:0000313" key="4">
    <source>
        <dbReference type="Proteomes" id="UP000295063"/>
    </source>
</evidence>
<protein>
    <submittedName>
        <fullName evidence="3">Diguanylate cyclase (GGDEF)-like protein</fullName>
    </submittedName>
</protein>
<keyword evidence="1" id="KW-0472">Membrane</keyword>
<dbReference type="InterPro" id="IPR050469">
    <property type="entry name" value="Diguanylate_Cyclase"/>
</dbReference>
<proteinExistence type="predicted"/>
<dbReference type="GO" id="GO:1902201">
    <property type="term" value="P:negative regulation of bacterial-type flagellum-dependent cell motility"/>
    <property type="evidence" value="ECO:0007669"/>
    <property type="project" value="TreeGrafter"/>
</dbReference>
<feature type="transmembrane region" description="Helical" evidence="1">
    <location>
        <begin position="69"/>
        <end position="88"/>
    </location>
</feature>
<dbReference type="SUPFAM" id="SSF55073">
    <property type="entry name" value="Nucleotide cyclase"/>
    <property type="match status" value="1"/>
</dbReference>
<feature type="transmembrane region" description="Helical" evidence="1">
    <location>
        <begin position="100"/>
        <end position="124"/>
    </location>
</feature>
<dbReference type="InterPro" id="IPR043128">
    <property type="entry name" value="Rev_trsase/Diguanyl_cyclase"/>
</dbReference>
<dbReference type="GO" id="GO:0005886">
    <property type="term" value="C:plasma membrane"/>
    <property type="evidence" value="ECO:0007669"/>
    <property type="project" value="TreeGrafter"/>
</dbReference>
<dbReference type="AlphaFoldDB" id="A0A4V2Q7Z3"/>
<evidence type="ECO:0000313" key="3">
    <source>
        <dbReference type="EMBL" id="TCL33984.1"/>
    </source>
</evidence>
<dbReference type="InterPro" id="IPR003018">
    <property type="entry name" value="GAF"/>
</dbReference>
<dbReference type="PROSITE" id="PS50887">
    <property type="entry name" value="GGDEF"/>
    <property type="match status" value="1"/>
</dbReference>
<dbReference type="SMART" id="SM00065">
    <property type="entry name" value="GAF"/>
    <property type="match status" value="2"/>
</dbReference>
<dbReference type="CDD" id="cd01949">
    <property type="entry name" value="GGDEF"/>
    <property type="match status" value="1"/>
</dbReference>
<organism evidence="3 4">
    <name type="scientific">Anaerospora hongkongensis</name>
    <dbReference type="NCBI Taxonomy" id="244830"/>
    <lineage>
        <taxon>Bacteria</taxon>
        <taxon>Bacillati</taxon>
        <taxon>Bacillota</taxon>
        <taxon>Negativicutes</taxon>
        <taxon>Selenomonadales</taxon>
        <taxon>Sporomusaceae</taxon>
        <taxon>Anaerospora</taxon>
    </lineage>
</organism>
<feature type="transmembrane region" description="Helical" evidence="1">
    <location>
        <begin position="166"/>
        <end position="185"/>
    </location>
</feature>
<dbReference type="PANTHER" id="PTHR45138">
    <property type="entry name" value="REGULATORY COMPONENTS OF SENSORY TRANSDUCTION SYSTEM"/>
    <property type="match status" value="1"/>
</dbReference>
<feature type="transmembrane region" description="Helical" evidence="1">
    <location>
        <begin position="7"/>
        <end position="27"/>
    </location>
</feature>
<dbReference type="Proteomes" id="UP000295063">
    <property type="component" value="Unassembled WGS sequence"/>
</dbReference>
<dbReference type="SMART" id="SM00267">
    <property type="entry name" value="GGDEF"/>
    <property type="match status" value="1"/>
</dbReference>
<dbReference type="NCBIfam" id="TIGR00254">
    <property type="entry name" value="GGDEF"/>
    <property type="match status" value="1"/>
</dbReference>
<feature type="transmembrane region" description="Helical" evidence="1">
    <location>
        <begin position="136"/>
        <end position="154"/>
    </location>
</feature>
<keyword evidence="1" id="KW-0812">Transmembrane</keyword>
<dbReference type="InterPro" id="IPR029016">
    <property type="entry name" value="GAF-like_dom_sf"/>
</dbReference>
<dbReference type="Gene3D" id="3.30.70.270">
    <property type="match status" value="1"/>
</dbReference>
<gene>
    <name evidence="3" type="ORF">EV210_11686</name>
</gene>
<dbReference type="SUPFAM" id="SSF55781">
    <property type="entry name" value="GAF domain-like"/>
    <property type="match status" value="2"/>
</dbReference>
<keyword evidence="4" id="KW-1185">Reference proteome</keyword>
<name>A0A4V2Q7Z3_9FIRM</name>
<dbReference type="PANTHER" id="PTHR45138:SF9">
    <property type="entry name" value="DIGUANYLATE CYCLASE DGCM-RELATED"/>
    <property type="match status" value="1"/>
</dbReference>
<comment type="caution">
    <text evidence="3">The sequence shown here is derived from an EMBL/GenBank/DDBJ whole genome shotgun (WGS) entry which is preliminary data.</text>
</comment>
<dbReference type="Pfam" id="PF13185">
    <property type="entry name" value="GAF_2"/>
    <property type="match status" value="1"/>
</dbReference>
<dbReference type="InterPro" id="IPR029787">
    <property type="entry name" value="Nucleotide_cyclase"/>
</dbReference>
<feature type="transmembrane region" description="Helical" evidence="1">
    <location>
        <begin position="197"/>
        <end position="215"/>
    </location>
</feature>
<keyword evidence="1" id="KW-1133">Transmembrane helix</keyword>
<dbReference type="RefSeq" id="WP_243650643.1">
    <property type="nucleotide sequence ID" value="NZ_DAMAKO010000016.1"/>
</dbReference>
<dbReference type="FunFam" id="3.30.70.270:FF:000001">
    <property type="entry name" value="Diguanylate cyclase domain protein"/>
    <property type="match status" value="1"/>
</dbReference>
<dbReference type="InterPro" id="IPR033425">
    <property type="entry name" value="MASE3"/>
</dbReference>
<dbReference type="Pfam" id="PF17159">
    <property type="entry name" value="MASE3"/>
    <property type="match status" value="1"/>
</dbReference>
<evidence type="ECO:0000259" key="2">
    <source>
        <dbReference type="PROSITE" id="PS50887"/>
    </source>
</evidence>
<dbReference type="GO" id="GO:0043709">
    <property type="term" value="P:cell adhesion involved in single-species biofilm formation"/>
    <property type="evidence" value="ECO:0007669"/>
    <property type="project" value="TreeGrafter"/>
</dbReference>
<feature type="domain" description="GGDEF" evidence="2">
    <location>
        <begin position="637"/>
        <end position="776"/>
    </location>
</feature>
<sequence>MNIKHALGTSFVLTLALWVFSGLGSLWFPQPVMNVLRNALELTSTLPGLIIFFIVWYGSNQEAGPRITMISLVMASTSILNLAHLLAYPGIPLIGQSDVTAIWGLASLFASLLWSFGLLYAVCLPINGPATLPAKTLLYSTFFLIAGLIANITLNYNVWLSSHHPIVYYTRYLATLADLLALFLIRRHASGQAVDHLLQIALIFGILADFSFAYTTNLAETLNMSGHLSKIIANFSILFVCQFMVIRKPYEEMLQYKDELEALAANNAKLYQDSEQQRNLIEDTLAKIGAMISSQLNLKDTLDSIADMVADLMGARQSSIALLHKDRTNLQVAASYGINTPPAFIPLASSLAGQVLEQKAALYIKDLSVHPELFRPQLIFSNIRSIICAPLVNDQEIIGVIEAYSSEKNAFGDADALLLKALGHHAGAAITSAMQYEETKIRLDEEKFLYQIAHSAASTIDTDTIMETCTNHVIQALNADVGIGFLTNGQRGLFTVKTSPGLNCGQDCIELSTYAEIAAILDTQKPAAASADVFPFLNDHCQDGIIKQLMVLPLSVDQRLLGCIIAGWQRYVAPEHLERPGFPALMAQQIALGLEKAQLYIQIKAMALSDGLTGLANRRNFDMFLRTELRRASSLQRPLSLIMFDLDKFKCYNDTYGHLIGDKLLAQIGEILRHGVRSIDLPARYGGEEFSIILPECSNSEAIGIAEKLRHTVEITQFPDNMTTYTARITASLGVATYDPALVQEPPDMEKLISIADKALYQAKQAGRNRVISATVFQ</sequence>
<dbReference type="Pfam" id="PF00990">
    <property type="entry name" value="GGDEF"/>
    <property type="match status" value="1"/>
</dbReference>
<dbReference type="Gene3D" id="3.30.450.40">
    <property type="match status" value="2"/>
</dbReference>
<feature type="transmembrane region" description="Helical" evidence="1">
    <location>
        <begin position="39"/>
        <end position="57"/>
    </location>
</feature>
<accession>A0A4V2Q7Z3</accession>
<evidence type="ECO:0000256" key="1">
    <source>
        <dbReference type="SAM" id="Phobius"/>
    </source>
</evidence>